<evidence type="ECO:0000313" key="2">
    <source>
        <dbReference type="EMBL" id="KAL0404203.1"/>
    </source>
</evidence>
<feature type="region of interest" description="Disordered" evidence="1">
    <location>
        <begin position="1"/>
        <end position="29"/>
    </location>
</feature>
<sequence length="92" mass="10197">MASSIRVSPKGIAGCPIPGNRAPTKEQDGIPFTEGVMADELLVNCRTPTITEYNGTNLQEHLSRFENAALLHRYTDNIKYRVFITTFARAAQ</sequence>
<reference evidence="2" key="1">
    <citation type="submission" date="2020-06" db="EMBL/GenBank/DDBJ databases">
        <authorList>
            <person name="Li T."/>
            <person name="Hu X."/>
            <person name="Zhang T."/>
            <person name="Song X."/>
            <person name="Zhang H."/>
            <person name="Dai N."/>
            <person name="Sheng W."/>
            <person name="Hou X."/>
            <person name="Wei L."/>
        </authorList>
    </citation>
    <scope>NUCLEOTIDE SEQUENCE</scope>
    <source>
        <strain evidence="2">G02</strain>
        <tissue evidence="2">Leaf</tissue>
    </source>
</reference>
<name>A0AAW2TH42_SESRA</name>
<proteinExistence type="predicted"/>
<gene>
    <name evidence="2" type="ORF">Sradi_2061100</name>
</gene>
<reference evidence="2" key="2">
    <citation type="journal article" date="2024" name="Plant">
        <title>Genomic evolution and insights into agronomic trait innovations of Sesamum species.</title>
        <authorList>
            <person name="Miao H."/>
            <person name="Wang L."/>
            <person name="Qu L."/>
            <person name="Liu H."/>
            <person name="Sun Y."/>
            <person name="Le M."/>
            <person name="Wang Q."/>
            <person name="Wei S."/>
            <person name="Zheng Y."/>
            <person name="Lin W."/>
            <person name="Duan Y."/>
            <person name="Cao H."/>
            <person name="Xiong S."/>
            <person name="Wang X."/>
            <person name="Wei L."/>
            <person name="Li C."/>
            <person name="Ma Q."/>
            <person name="Ju M."/>
            <person name="Zhao R."/>
            <person name="Li G."/>
            <person name="Mu C."/>
            <person name="Tian Q."/>
            <person name="Mei H."/>
            <person name="Zhang T."/>
            <person name="Gao T."/>
            <person name="Zhang H."/>
        </authorList>
    </citation>
    <scope>NUCLEOTIDE SEQUENCE</scope>
    <source>
        <strain evidence="2">G02</strain>
    </source>
</reference>
<dbReference type="AlphaFoldDB" id="A0AAW2TH42"/>
<accession>A0AAW2TH42</accession>
<comment type="caution">
    <text evidence="2">The sequence shown here is derived from an EMBL/GenBank/DDBJ whole genome shotgun (WGS) entry which is preliminary data.</text>
</comment>
<dbReference type="EMBL" id="JACGWJ010000008">
    <property type="protein sequence ID" value="KAL0404203.1"/>
    <property type="molecule type" value="Genomic_DNA"/>
</dbReference>
<protein>
    <submittedName>
        <fullName evidence="2">Uncharacterized protein</fullName>
    </submittedName>
</protein>
<evidence type="ECO:0000256" key="1">
    <source>
        <dbReference type="SAM" id="MobiDB-lite"/>
    </source>
</evidence>
<organism evidence="2">
    <name type="scientific">Sesamum radiatum</name>
    <name type="common">Black benniseed</name>
    <dbReference type="NCBI Taxonomy" id="300843"/>
    <lineage>
        <taxon>Eukaryota</taxon>
        <taxon>Viridiplantae</taxon>
        <taxon>Streptophyta</taxon>
        <taxon>Embryophyta</taxon>
        <taxon>Tracheophyta</taxon>
        <taxon>Spermatophyta</taxon>
        <taxon>Magnoliopsida</taxon>
        <taxon>eudicotyledons</taxon>
        <taxon>Gunneridae</taxon>
        <taxon>Pentapetalae</taxon>
        <taxon>asterids</taxon>
        <taxon>lamiids</taxon>
        <taxon>Lamiales</taxon>
        <taxon>Pedaliaceae</taxon>
        <taxon>Sesamum</taxon>
    </lineage>
</organism>